<dbReference type="SUPFAM" id="SSF52266">
    <property type="entry name" value="SGNH hydrolase"/>
    <property type="match status" value="1"/>
</dbReference>
<dbReference type="Gene3D" id="3.40.50.1110">
    <property type="entry name" value="SGNH hydrolase"/>
    <property type="match status" value="1"/>
</dbReference>
<organism evidence="1 2">
    <name type="scientific">Hymenobacter armeniacus</name>
    <dbReference type="NCBI Taxonomy" id="2771358"/>
    <lineage>
        <taxon>Bacteria</taxon>
        <taxon>Pseudomonadati</taxon>
        <taxon>Bacteroidota</taxon>
        <taxon>Cytophagia</taxon>
        <taxon>Cytophagales</taxon>
        <taxon>Hymenobacteraceae</taxon>
        <taxon>Hymenobacter</taxon>
    </lineage>
</organism>
<protein>
    <submittedName>
        <fullName evidence="1">T9SS type A sorting domain-containing protein</fullName>
    </submittedName>
</protein>
<dbReference type="InterPro" id="IPR036514">
    <property type="entry name" value="SGNH_hydro_sf"/>
</dbReference>
<dbReference type="RefSeq" id="WP_190923453.1">
    <property type="nucleotide sequence ID" value="NZ_JACXAC010000003.1"/>
</dbReference>
<dbReference type="InterPro" id="IPR026444">
    <property type="entry name" value="Secre_tail"/>
</dbReference>
<proteinExistence type="predicted"/>
<dbReference type="NCBIfam" id="TIGR04183">
    <property type="entry name" value="Por_Secre_tail"/>
    <property type="match status" value="1"/>
</dbReference>
<accession>A0ABR8JTT4</accession>
<dbReference type="EMBL" id="JACXAC010000003">
    <property type="protein sequence ID" value="MBD2722163.1"/>
    <property type="molecule type" value="Genomic_DNA"/>
</dbReference>
<evidence type="ECO:0000313" key="1">
    <source>
        <dbReference type="EMBL" id="MBD2722163.1"/>
    </source>
</evidence>
<sequence>MRHSCCSWRAATRRALLRGGLVAALAGGFIGSARGQVRVLFVGNSFTHGAYDPVQTYNRAAIIDENAGLPPGHPRYEDPTGSVPGPWSGVAGIFKKFTTQAGLNYAVHLEAISEVTLQYHYNNALPIIAQSKWDGVVLQEQSTLPLPVARGGQPAVFVDFATRLEQAVHAANPAANVYLFQTWARADLVEFPNQPYSGSTVDVMTQDLHAAYYQLAAANGRFAGVAPVGDAWLRAMQAGVALRDPFSPPAGRVNLWAADNFHASKWGSYLSACVLFGRLTGRDPRTLGAAEQAAVDLDIAPPAATALQNIAYQEVFGGTPLPVTLTAFTAQRLAAGVQLRWATASEHNNARFEVQRSTDGTRFATVAAVPGRGTTAQPATYSTLDPTAPATPLYYRLQQVDDSGAASFSPVVAVAESNPAPGLFPNPAHEGVVLSAPTATAYRVRSARGQLVAQGSLASGAATVGLTGLAPGIYLVEFQVEKRWVARRLSKL</sequence>
<dbReference type="Proteomes" id="UP000606003">
    <property type="component" value="Unassembled WGS sequence"/>
</dbReference>
<comment type="caution">
    <text evidence="1">The sequence shown here is derived from an EMBL/GenBank/DDBJ whole genome shotgun (WGS) entry which is preliminary data.</text>
</comment>
<reference evidence="1 2" key="1">
    <citation type="submission" date="2020-09" db="EMBL/GenBank/DDBJ databases">
        <authorList>
            <person name="Kim M.K."/>
        </authorList>
    </citation>
    <scope>NUCLEOTIDE SEQUENCE [LARGE SCALE GENOMIC DNA]</scope>
    <source>
        <strain evidence="1 2">BT189</strain>
    </source>
</reference>
<name>A0ABR8JTT4_9BACT</name>
<gene>
    <name evidence="1" type="ORF">IC234_08480</name>
</gene>
<evidence type="ECO:0000313" key="2">
    <source>
        <dbReference type="Proteomes" id="UP000606003"/>
    </source>
</evidence>
<dbReference type="Gene3D" id="2.60.40.10">
    <property type="entry name" value="Immunoglobulins"/>
    <property type="match status" value="1"/>
</dbReference>
<keyword evidence="2" id="KW-1185">Reference proteome</keyword>
<dbReference type="InterPro" id="IPR013783">
    <property type="entry name" value="Ig-like_fold"/>
</dbReference>